<keyword evidence="1" id="KW-0812">Transmembrane</keyword>
<dbReference type="RefSeq" id="WP_268046155.1">
    <property type="nucleotide sequence ID" value="NZ_CP104064.1"/>
</dbReference>
<proteinExistence type="predicted"/>
<name>A0ABY6Z749_9BACL</name>
<keyword evidence="1" id="KW-1133">Transmembrane helix</keyword>
<accession>A0ABY6Z749</accession>
<gene>
    <name evidence="2" type="ORF">NZD86_08885</name>
</gene>
<feature type="transmembrane region" description="Helical" evidence="1">
    <location>
        <begin position="100"/>
        <end position="120"/>
    </location>
</feature>
<evidence type="ECO:0000313" key="2">
    <source>
        <dbReference type="EMBL" id="WAH38575.1"/>
    </source>
</evidence>
<feature type="transmembrane region" description="Helical" evidence="1">
    <location>
        <begin position="66"/>
        <end position="88"/>
    </location>
</feature>
<sequence>MLDNNKFFRIKDRAALRIYTGPDAYIKYYEQFAHCELRNCKIYSAQLKSSIAMWNSWIASMNAFKVALATGLLASALTSLVSFLYAHFNLLYTPWWVDGIIITFLLVIFIVNIPALLVSVKIEKATFLLSIIDDVVKLNQETNRDT</sequence>
<reference evidence="2" key="1">
    <citation type="submission" date="2022-08" db="EMBL/GenBank/DDBJ databases">
        <title>Alicyclobacillus dauci DSM2870, complete genome.</title>
        <authorList>
            <person name="Wang Q."/>
            <person name="Cai R."/>
            <person name="Wang Z."/>
        </authorList>
    </citation>
    <scope>NUCLEOTIDE SEQUENCE</scope>
    <source>
        <strain evidence="2">DSM 28700</strain>
    </source>
</reference>
<protein>
    <submittedName>
        <fullName evidence="2">Uncharacterized protein</fullName>
    </submittedName>
</protein>
<organism evidence="2 3">
    <name type="scientific">Alicyclobacillus dauci</name>
    <dbReference type="NCBI Taxonomy" id="1475485"/>
    <lineage>
        <taxon>Bacteria</taxon>
        <taxon>Bacillati</taxon>
        <taxon>Bacillota</taxon>
        <taxon>Bacilli</taxon>
        <taxon>Bacillales</taxon>
        <taxon>Alicyclobacillaceae</taxon>
        <taxon>Alicyclobacillus</taxon>
    </lineage>
</organism>
<evidence type="ECO:0000313" key="3">
    <source>
        <dbReference type="Proteomes" id="UP001164803"/>
    </source>
</evidence>
<dbReference type="Proteomes" id="UP001164803">
    <property type="component" value="Chromosome"/>
</dbReference>
<dbReference type="EMBL" id="CP104064">
    <property type="protein sequence ID" value="WAH38575.1"/>
    <property type="molecule type" value="Genomic_DNA"/>
</dbReference>
<keyword evidence="3" id="KW-1185">Reference proteome</keyword>
<keyword evidence="1" id="KW-0472">Membrane</keyword>
<evidence type="ECO:0000256" key="1">
    <source>
        <dbReference type="SAM" id="Phobius"/>
    </source>
</evidence>